<dbReference type="EMBL" id="JBDLBQ010000007">
    <property type="protein sequence ID" value="MFN2102950.1"/>
    <property type="molecule type" value="Genomic_DNA"/>
</dbReference>
<evidence type="ECO:0000313" key="2">
    <source>
        <dbReference type="Proteomes" id="UP001634413"/>
    </source>
</evidence>
<evidence type="ECO:0000313" key="1">
    <source>
        <dbReference type="EMBL" id="MFN2102950.1"/>
    </source>
</evidence>
<dbReference type="Proteomes" id="UP001634413">
    <property type="component" value="Unassembled WGS sequence"/>
</dbReference>
<comment type="caution">
    <text evidence="1">The sequence shown here is derived from an EMBL/GenBank/DDBJ whole genome shotgun (WGS) entry which is preliminary data.</text>
</comment>
<accession>A0ABW9KE26</accession>
<dbReference type="RefSeq" id="WP_412702085.1">
    <property type="nucleotide sequence ID" value="NZ_JBDLBQ010000007.1"/>
</dbReference>
<sequence>MEDYLSDLQKFIKFSTNEYDEILNKNIYEDFLEEKEKMYCLFDCFIYEDIFYTALYKIDYFIEKIIFERDIEKITNTDNILLFKFSRKEISDILYKKDIELLGFDIKYRDIWLLKGLLYSLDINGLLYVKNLLQQGVRGYKIFDYETNIKIKEPKFPFLKMIDLKNNFKNTLTKEEINNHLISDLNYDNLMDKVKEQFNVYIKLLNERNGYYKTRVQYLNKFKDALNMTDRELIGKLVECGN</sequence>
<proteinExistence type="predicted"/>
<protein>
    <submittedName>
        <fullName evidence="1">Uncharacterized protein</fullName>
    </submittedName>
</protein>
<organism evidence="1 2">
    <name type="scientific">Finegoldia dalianensis</name>
    <dbReference type="NCBI Taxonomy" id="3145239"/>
    <lineage>
        <taxon>Bacteria</taxon>
        <taxon>Bacillati</taxon>
        <taxon>Bacillota</taxon>
        <taxon>Tissierellia</taxon>
        <taxon>Tissierellales</taxon>
        <taxon>Peptoniphilaceae</taxon>
        <taxon>Finegoldia</taxon>
    </lineage>
</organism>
<reference evidence="1 2" key="1">
    <citation type="journal article" date="2024" name="Anaerobe">
        <title>The identification of Finegoldia dalianensis sp. nov., isolated from the pus of a patient with skin abscess and genomic analysis of the strains belonging to Finegoldia genus.</title>
        <authorList>
            <person name="Li Y."/>
            <person name="Wang Y."/>
            <person name="Xiao D."/>
            <person name="Wang J."/>
            <person name="Jin D."/>
        </authorList>
    </citation>
    <scope>NUCLEOTIDE SEQUENCE [LARGE SCALE GENOMIC DNA]</scope>
    <source>
        <strain evidence="1 2">LY240594</strain>
    </source>
</reference>
<gene>
    <name evidence="1" type="ORF">ABDJ34_08545</name>
</gene>
<name>A0ABW9KE26_9FIRM</name>
<keyword evidence="2" id="KW-1185">Reference proteome</keyword>